<sequence length="3229" mass="361089">MSQSGSRRKKSKSMTTSVSQSENLTGSTLSLVTSASSDTLSLPWIRVNEPGLERDPSTTSTIMLDTNVKPGQYVLQSLFAEFTIQAERKIEKIMSEPLESPLAKSLQRGEDPQFDQLLSSLSAVSEHCLPSLLKTLFDWYELQNEDEGARRQKGSSGKSKGEKDYVSERRDLAVDFLYCLVLIEVLKQLPLHPVPEKQLNHIETLAFKHFKHRDSLQAGPNTENFHIIADLYAEVLGVLAKTRFMSVRKRFLIELKELRSEPQNVQTTQAIISLIMGMKFYRVKMFPVEDFEASFQLLHECANYYLEVKDKDIKHALAGLLVEILVPVASCVMNEVNIPVLKNFVDKLYQTTLDQCNKKKHALAAFPLLTCLLCVSQKQFFLSNWCNLLNLCLSPLNKHRDPKMSRVALESLYRLLWVYIIRIKCESNTTTHLRLQSIVNCLFPKGSRNVVPRDTPLNIFVKILQFIAQEKLEFAMRDVIFDLLGVNSKQRVLCPERMNIGLRAFLVIADDLQQKDGVPPMPTTTRIMPSGNTLRVRKTFLNKQLTEDAAKSIGVLPYYPSIRKAVDVIIRSLDAAVGRALLMTNAQCLNKELDDLMTSERRPKIELFRTCVAAIPRIIPDGMSRKDLLELLTRLTVHRDDELRGLAFTSLQNMVLDLPGWRDELLNCFINFILRDITDTFPLILESALKMLLQLLSQWRTAVQSKEEKGPVKSPYERNPHASILNTAEGFALVFLCSCRPLVRRLSYFLLKEVRALFGTLGYSRIDDDAVIDVVDKACPGVVEGFLNQLPPAEKATITALSNIDLHWVVERSINQWSGSTYESTPSDSIGKSLSSRGMGGFNPWITCLARFFDSSCLPHFCPAAISQAWPVVHARLTQLYTHIDPNAPSEGRTSIRSKKTLNPMEENISLWRNYLVFACSCAPPSTGYQTPRRCMSPDPTSGPSGEMAHVDRSEVKGYILSTGVSAGILFKMLVPLIKCDNTDTREAVVNGLGWTSSVALKDLLDELQPFIKDAVERKTENMRRKRRRDFLRVHLIRVFELLAEHGVFRESFSGSLNKDGQTLHNASVLADYIENMRLVLESEGDKDSPTLHEIRLHYSGLVARLIKSIPAENRFNVLPRDVRYSVFFLCGSLCRKLGVTYGAVDRSPTYKDEPITDLEMEALQAMCGLLVSGEVFDSNALSQEGYLYTWLDNLLNYNDERVVQLGKETVLLLLQNNPQQPMVLRWAIYRCYTGPAQVANGYFQAMASVFNNNREGNSNHSHYPCEVIPTLCVVLFKTADPYSTVRSTALQLLQVLDKRFFGSGGVKSKLQPTYGKSHKTLSHDLARLHPELTLAVFSEITERFESAPLTHRNVMLEILLPWLYNVELVGESSRDGTALGKHERDTDPEDQDHGSPFKTCGWGSKKASDIVLNNLFFITSENGDDHSQELEQLWAALCTCWSGNLRLILNYLMTLAGIMTNPDLLPYVKHVMTCIAQAKPQKLMDELMKEMFSIELVNSSVERIEEAPYFQLFNQNKFTTASPEMGSTSSLPDKVQKVEASRTTSDKGVFHRRSSSGGTLEKASTPQSGKSLASQTSSQEIWKERDKSDSSMHHSNSSLATLTSTSTHSSDQSMAGVVDKARLSQAIKEEEEEDDETSTNPTKTGETLQDQFTHWRNQFLGVGMVLPLPVPDEVYCAPLSEYIDDIEAPPSGSLFRCNLATVLMTDLVSENLDIDWSIHLPQILHVLFLGLDHSWPTVHEHCKCLLLKLLIALSPHNDYVYVAQMLLSHQVISDLHALTEAHVPLKEYNFTGGIVSNTSTHPADNIPSDLQELIGLGSTTTISAGSTISVSSAGSAATVIPCGVSGAVQINVDHLRGDDETAKALMEFLVTRKCRPLWSCEEITPKVFSIKSAEQIEIFLRHVVRVFQGSVRGAHLEQRWAQLALSMALSCPSRHYAGRSFQIFRALNIPLSSRMLSEILSRLVETVAEQGEETQGYVTEILLTLEASIDVLSADLVFTDHRERGKTGSSRKNDFRKSTSNLYNLPGGACGFDNVKRHSISSAKMMENAANAASNGSTEMRGYSEHRARSNTASEIDKPRFHRSRSTQSLKMGESSIEDRLNLLTQIFWIFVSLLESDYEYEFLMSLRSLDKLMKHLPLDRPEIKNKLEHVLSQLQWEGFPGLQALLLKGFTSIVTSDMTLLLVSRLIGHTHLRVVDPTQAGGFPMNIVALLPYLIQHFDRPDTLANEIAYNIGRVCQERYTRMAPLSTVLTMYRDRTYNRDSKAWTSVVCRYIHNAYSQFSIAMMTFLIEVLEKGPMCNQAPVLQIVYNLIHNIDLMAAPMQQVNDNLLRVIAKYVQGVHWQESLNILKVAVSKSSSLVKPPAIPEEGMGKRSSSLDLDGRKELPGRTMEFTFDLSKVVDPDVSNTPVIRRKFPSMLTITTSFSDESAASTQSSDDSSMSTEPTEVSHLTGGASNGNSASANQSIVPSAWRKPQLSMRRTRERLVNVLNALGQKVGLPRSPSVIFSSTSDITQERQNSLCSSSESTSLVDAMNSDSKQEEGGDIPLLKVFDFLEGEEGEQGDEKGFKFNWYHSRMSLEEMDPTNNPNPDSEDIKDESSDDENSDLPGAEENSASLDAASSMRNLYSADAGPALDPMDNRSSPTPSNASSTSDLDSIANSPVALTTTHSSSFLYIPVDEVEEAWRAHVDNVMRDLSGRCAVNTFHVFTQLYKVMQQRFCNLTREACNYLGDKLRDIALQFLSTLDLLTTHAECPYVYIDTETLVACRLLERHKYCVIELHEHYDTYISKRDLTVECLDSIKASLKMQSLGAQDMSGPTGDEQEMTHINTQIELCRRLYRLYFQLRMLFDSYCKLIQTLNAARQALKVTDYSQDVSAAKEELIQASEELESGQASLSPEVDTSRMSPETALRTLAEHLGNRQLRLALRLLHVYRSMWSGDLFGSSEEDDLDVLLALFCKHLSEGKTGVLVVTRSSTDLEDASQRLMDTNMQLMASLRKAETMETKEVVTSPIFEIKKVVIAEVPDPKPVQEEEKGSNEVPEIKKEEDDADEKAVQPDLGATAAAAEISQDTTFLDNLKETLIEGPGGDVDDSARSSLDGGQPEMVEKPAVLDSEDTVRMRDLPYQGRKTSAGSLRIRSTDDPLILDDIGATAMTRSRSAEQIRERSPSSRSDSQSRHSQELERPSSGEMEGEVRPESAPEETQEKGNPAGGQKSRPVSQTSQESISTDL</sequence>
<dbReference type="GO" id="GO:0000902">
    <property type="term" value="P:cell morphogenesis"/>
    <property type="evidence" value="ECO:0007669"/>
    <property type="project" value="InterPro"/>
</dbReference>
<dbReference type="InterPro" id="IPR039867">
    <property type="entry name" value="Furry/Tao3/Mor2"/>
</dbReference>
<feature type="compositionally biased region" description="Low complexity" evidence="2">
    <location>
        <begin position="2642"/>
        <end position="2653"/>
    </location>
</feature>
<dbReference type="SUPFAM" id="SSF48371">
    <property type="entry name" value="ARM repeat"/>
    <property type="match status" value="2"/>
</dbReference>
<feature type="compositionally biased region" description="Low complexity" evidence="2">
    <location>
        <begin position="2426"/>
        <end position="2446"/>
    </location>
</feature>
<dbReference type="InterPro" id="IPR016024">
    <property type="entry name" value="ARM-type_fold"/>
</dbReference>
<dbReference type="Proteomes" id="UP000887568">
    <property type="component" value="Unplaced"/>
</dbReference>
<dbReference type="GO" id="GO:0031175">
    <property type="term" value="P:neuron projection development"/>
    <property type="evidence" value="ECO:0007669"/>
    <property type="project" value="TreeGrafter"/>
</dbReference>
<feature type="compositionally biased region" description="Basic and acidic residues" evidence="2">
    <location>
        <begin position="3157"/>
        <end position="3197"/>
    </location>
</feature>
<evidence type="ECO:0000259" key="3">
    <source>
        <dbReference type="Pfam" id="PF14222"/>
    </source>
</evidence>
<dbReference type="RefSeq" id="XP_038055332.1">
    <property type="nucleotide sequence ID" value="XM_038199404.1"/>
</dbReference>
<protein>
    <submittedName>
        <fullName evidence="7">Uncharacterized protein</fullName>
    </submittedName>
</protein>
<feature type="compositionally biased region" description="Basic and acidic residues" evidence="2">
    <location>
        <begin position="1582"/>
        <end position="1593"/>
    </location>
</feature>
<feature type="region of interest" description="Disordered" evidence="2">
    <location>
        <begin position="3081"/>
        <end position="3229"/>
    </location>
</feature>
<dbReference type="OrthoDB" id="6287725at2759"/>
<dbReference type="Pfam" id="PF19421">
    <property type="entry name" value="Fry_C"/>
    <property type="match status" value="2"/>
</dbReference>
<feature type="compositionally biased region" description="Low complexity" evidence="2">
    <location>
        <begin position="2453"/>
        <end position="2464"/>
    </location>
</feature>
<feature type="coiled-coil region" evidence="1">
    <location>
        <begin position="2868"/>
        <end position="2895"/>
    </location>
</feature>
<feature type="compositionally biased region" description="Basic residues" evidence="2">
    <location>
        <begin position="1"/>
        <end position="12"/>
    </location>
</feature>
<dbReference type="GO" id="GO:0005938">
    <property type="term" value="C:cell cortex"/>
    <property type="evidence" value="ECO:0007669"/>
    <property type="project" value="TreeGrafter"/>
</dbReference>
<feature type="region of interest" description="Disordered" evidence="2">
    <location>
        <begin position="2629"/>
        <end position="2656"/>
    </location>
</feature>
<dbReference type="OMA" id="MRADTMK"/>
<organism evidence="7 8">
    <name type="scientific">Patiria miniata</name>
    <name type="common">Bat star</name>
    <name type="synonym">Asterina miniata</name>
    <dbReference type="NCBI Taxonomy" id="46514"/>
    <lineage>
        <taxon>Eukaryota</taxon>
        <taxon>Metazoa</taxon>
        <taxon>Echinodermata</taxon>
        <taxon>Eleutherozoa</taxon>
        <taxon>Asterozoa</taxon>
        <taxon>Asteroidea</taxon>
        <taxon>Valvatacea</taxon>
        <taxon>Valvatida</taxon>
        <taxon>Asterinidae</taxon>
        <taxon>Patiria</taxon>
    </lineage>
</organism>
<feature type="domain" description="Cell morphogenesis protein N-terminal" evidence="3">
    <location>
        <begin position="168"/>
        <end position="699"/>
    </location>
</feature>
<feature type="domain" description="Cell morphogenesis central region" evidence="5">
    <location>
        <begin position="1204"/>
        <end position="1369"/>
    </location>
</feature>
<feature type="region of interest" description="Disordered" evidence="2">
    <location>
        <begin position="2364"/>
        <end position="2383"/>
    </location>
</feature>
<reference evidence="7" key="1">
    <citation type="submission" date="2022-11" db="UniProtKB">
        <authorList>
            <consortium name="EnsemblMetazoa"/>
        </authorList>
    </citation>
    <scope>IDENTIFICATION</scope>
</reference>
<dbReference type="InterPro" id="IPR025614">
    <property type="entry name" value="Cell_morpho_N"/>
</dbReference>
<proteinExistence type="predicted"/>
<feature type="compositionally biased region" description="Basic and acidic residues" evidence="2">
    <location>
        <begin position="1535"/>
        <end position="1550"/>
    </location>
</feature>
<dbReference type="PANTHER" id="PTHR12295">
    <property type="entry name" value="FURRY-RELATED"/>
    <property type="match status" value="1"/>
</dbReference>
<feature type="compositionally biased region" description="Polar residues" evidence="2">
    <location>
        <begin position="1556"/>
        <end position="1581"/>
    </location>
</feature>
<evidence type="ECO:0000259" key="6">
    <source>
        <dbReference type="Pfam" id="PF19421"/>
    </source>
</evidence>
<dbReference type="InterPro" id="IPR029473">
    <property type="entry name" value="MOR2-PAG1_mid"/>
</dbReference>
<evidence type="ECO:0000259" key="5">
    <source>
        <dbReference type="Pfam" id="PF14228"/>
    </source>
</evidence>
<keyword evidence="8" id="KW-1185">Reference proteome</keyword>
<feature type="compositionally biased region" description="Polar residues" evidence="2">
    <location>
        <begin position="1522"/>
        <end position="1532"/>
    </location>
</feature>
<dbReference type="GeneID" id="119727509"/>
<feature type="region of interest" description="Disordered" evidence="2">
    <location>
        <begin position="1377"/>
        <end position="1399"/>
    </location>
</feature>
<accession>A0A913ZUU9</accession>
<dbReference type="PANTHER" id="PTHR12295:SF30">
    <property type="entry name" value="PROTEIN FURRY"/>
    <property type="match status" value="1"/>
</dbReference>
<feature type="region of interest" description="Disordered" evidence="2">
    <location>
        <begin position="3026"/>
        <end position="3053"/>
    </location>
</feature>
<feature type="domain" description="Protein furry C-terminal" evidence="6">
    <location>
        <begin position="2671"/>
        <end position="3002"/>
    </location>
</feature>
<feature type="compositionally biased region" description="Polar residues" evidence="2">
    <location>
        <begin position="3215"/>
        <end position="3229"/>
    </location>
</feature>
<feature type="domain" description="Cell morphogenesis central region" evidence="5">
    <location>
        <begin position="1852"/>
        <end position="1961"/>
    </location>
</feature>
<feature type="domain" description="Cell morphogenesis central region" evidence="5">
    <location>
        <begin position="1694"/>
        <end position="1758"/>
    </location>
</feature>
<feature type="region of interest" description="Disordered" evidence="2">
    <location>
        <begin position="2580"/>
        <end position="2616"/>
    </location>
</feature>
<feature type="domain" description="Protein furry C-terminal" evidence="6">
    <location>
        <begin position="2384"/>
        <end position="2596"/>
    </location>
</feature>
<feature type="region of interest" description="Disordered" evidence="2">
    <location>
        <begin position="1"/>
        <end position="25"/>
    </location>
</feature>
<feature type="region of interest" description="Disordered" evidence="2">
    <location>
        <begin position="1522"/>
        <end position="1649"/>
    </location>
</feature>
<dbReference type="EnsemblMetazoa" id="XM_038199404.1">
    <property type="protein sequence ID" value="XP_038055332.1"/>
    <property type="gene ID" value="LOC119727509"/>
</dbReference>
<dbReference type="InterPro" id="IPR025481">
    <property type="entry name" value="Cell_Morphogen_C"/>
</dbReference>
<feature type="compositionally biased region" description="Acidic residues" evidence="2">
    <location>
        <begin position="2591"/>
        <end position="2605"/>
    </location>
</feature>
<evidence type="ECO:0000259" key="4">
    <source>
        <dbReference type="Pfam" id="PF14225"/>
    </source>
</evidence>
<evidence type="ECO:0000313" key="7">
    <source>
        <dbReference type="EnsemblMetazoa" id="XP_038055332.1"/>
    </source>
</evidence>
<dbReference type="InterPro" id="IPR045842">
    <property type="entry name" value="Fry_C"/>
</dbReference>
<dbReference type="Pfam" id="PF14225">
    <property type="entry name" value="MOR2-PAG1_C"/>
    <property type="match status" value="1"/>
</dbReference>
<dbReference type="Pfam" id="PF14222">
    <property type="entry name" value="MOR2-PAG1_N"/>
    <property type="match status" value="1"/>
</dbReference>
<feature type="region of interest" description="Disordered" evidence="2">
    <location>
        <begin position="2426"/>
        <end position="2475"/>
    </location>
</feature>
<feature type="compositionally biased region" description="Low complexity" evidence="2">
    <location>
        <begin position="1594"/>
        <end position="1611"/>
    </location>
</feature>
<evidence type="ECO:0000256" key="1">
    <source>
        <dbReference type="SAM" id="Coils"/>
    </source>
</evidence>
<feature type="compositionally biased region" description="Basic and acidic residues" evidence="2">
    <location>
        <begin position="1381"/>
        <end position="1396"/>
    </location>
</feature>
<feature type="domain" description="Cell morphogenesis protein C-terminal" evidence="4">
    <location>
        <begin position="2107"/>
        <end position="2357"/>
    </location>
</feature>
<dbReference type="Pfam" id="PF14228">
    <property type="entry name" value="MOR2-PAG1_mid"/>
    <property type="match status" value="3"/>
</dbReference>
<feature type="compositionally biased region" description="Polar residues" evidence="2">
    <location>
        <begin position="1639"/>
        <end position="1649"/>
    </location>
</feature>
<evidence type="ECO:0000313" key="8">
    <source>
        <dbReference type="Proteomes" id="UP000887568"/>
    </source>
</evidence>
<dbReference type="GO" id="GO:0030427">
    <property type="term" value="C:site of polarized growth"/>
    <property type="evidence" value="ECO:0007669"/>
    <property type="project" value="TreeGrafter"/>
</dbReference>
<name>A0A913ZUU9_PATMI</name>
<keyword evidence="1" id="KW-0175">Coiled coil</keyword>
<evidence type="ECO:0000256" key="2">
    <source>
        <dbReference type="SAM" id="MobiDB-lite"/>
    </source>
</evidence>